<protein>
    <submittedName>
        <fullName evidence="2">Uncharacterized protein</fullName>
    </submittedName>
</protein>
<sequence length="173" mass="17506">ADRDGRAGAGGGACQGPLFRRVRARPQDAPALPRAAPGGRSAVRRDDHPPLLAGPGRRPPRQAADPAAARARARLLHLVGLPVQAAAGGLPAAPLRPTPARPRLHPHPDRGDLGARPAQVGAGGGLDRPDLEAGVPGVALHLLAPVPADAGAGAADLRAERPGRLVLRLGGRQ</sequence>
<proteinExistence type="predicted"/>
<reference evidence="2" key="1">
    <citation type="submission" date="2020-02" db="EMBL/GenBank/DDBJ databases">
        <authorList>
            <person name="Meier V. D."/>
        </authorList>
    </citation>
    <scope>NUCLEOTIDE SEQUENCE</scope>
    <source>
        <strain evidence="2">AVDCRST_MAG59</strain>
    </source>
</reference>
<dbReference type="EMBL" id="CADCWF010000087">
    <property type="protein sequence ID" value="CAA9547080.1"/>
    <property type="molecule type" value="Genomic_DNA"/>
</dbReference>
<evidence type="ECO:0000313" key="2">
    <source>
        <dbReference type="EMBL" id="CAA9547080.1"/>
    </source>
</evidence>
<dbReference type="AlphaFoldDB" id="A0A6J4UCJ3"/>
<feature type="compositionally biased region" description="Low complexity" evidence="1">
    <location>
        <begin position="50"/>
        <end position="70"/>
    </location>
</feature>
<organism evidence="2">
    <name type="scientific">uncultured Thermomicrobiales bacterium</name>
    <dbReference type="NCBI Taxonomy" id="1645740"/>
    <lineage>
        <taxon>Bacteria</taxon>
        <taxon>Pseudomonadati</taxon>
        <taxon>Thermomicrobiota</taxon>
        <taxon>Thermomicrobia</taxon>
        <taxon>Thermomicrobiales</taxon>
        <taxon>environmental samples</taxon>
    </lineage>
</organism>
<feature type="non-terminal residue" evidence="2">
    <location>
        <position position="173"/>
    </location>
</feature>
<feature type="non-terminal residue" evidence="2">
    <location>
        <position position="1"/>
    </location>
</feature>
<feature type="compositionally biased region" description="Low complexity" evidence="1">
    <location>
        <begin position="29"/>
        <end position="41"/>
    </location>
</feature>
<evidence type="ECO:0000256" key="1">
    <source>
        <dbReference type="SAM" id="MobiDB-lite"/>
    </source>
</evidence>
<feature type="region of interest" description="Disordered" evidence="1">
    <location>
        <begin position="1"/>
        <end position="70"/>
    </location>
</feature>
<feature type="region of interest" description="Disordered" evidence="1">
    <location>
        <begin position="89"/>
        <end position="131"/>
    </location>
</feature>
<gene>
    <name evidence="2" type="ORF">AVDCRST_MAG59-1402</name>
</gene>
<name>A0A6J4UCJ3_9BACT</name>
<accession>A0A6J4UCJ3</accession>